<dbReference type="EMBL" id="BGZK01000238">
    <property type="protein sequence ID" value="GBP30867.1"/>
    <property type="molecule type" value="Genomic_DNA"/>
</dbReference>
<comment type="caution">
    <text evidence="1">The sequence shown here is derived from an EMBL/GenBank/DDBJ whole genome shotgun (WGS) entry which is preliminary data.</text>
</comment>
<protein>
    <submittedName>
        <fullName evidence="1">Uncharacterized protein</fullName>
    </submittedName>
</protein>
<sequence length="85" mass="9499">MTQRLTGGDSNAEYVTVTGDKAGFTVTILESKDSLLSTFEKLPTKVKRGRSVGKKMVASFFGMTDMVTREEKYIFYGGWSSRKDE</sequence>
<reference evidence="1 2" key="1">
    <citation type="journal article" date="2019" name="Commun. Biol.">
        <title>The bagworm genome reveals a unique fibroin gene that provides high tensile strength.</title>
        <authorList>
            <person name="Kono N."/>
            <person name="Nakamura H."/>
            <person name="Ohtoshi R."/>
            <person name="Tomita M."/>
            <person name="Numata K."/>
            <person name="Arakawa K."/>
        </authorList>
    </citation>
    <scope>NUCLEOTIDE SEQUENCE [LARGE SCALE GENOMIC DNA]</scope>
</reference>
<dbReference type="AlphaFoldDB" id="A0A4C1UXY3"/>
<evidence type="ECO:0000313" key="1">
    <source>
        <dbReference type="EMBL" id="GBP30867.1"/>
    </source>
</evidence>
<keyword evidence="2" id="KW-1185">Reference proteome</keyword>
<gene>
    <name evidence="1" type="ORF">EVAR_91608_1</name>
</gene>
<accession>A0A4C1UXY3</accession>
<evidence type="ECO:0000313" key="2">
    <source>
        <dbReference type="Proteomes" id="UP000299102"/>
    </source>
</evidence>
<name>A0A4C1UXY3_EUMVA</name>
<dbReference type="OrthoDB" id="10017160at2759"/>
<proteinExistence type="predicted"/>
<dbReference type="Proteomes" id="UP000299102">
    <property type="component" value="Unassembled WGS sequence"/>
</dbReference>
<organism evidence="1 2">
    <name type="scientific">Eumeta variegata</name>
    <name type="common">Bagworm moth</name>
    <name type="synonym">Eumeta japonica</name>
    <dbReference type="NCBI Taxonomy" id="151549"/>
    <lineage>
        <taxon>Eukaryota</taxon>
        <taxon>Metazoa</taxon>
        <taxon>Ecdysozoa</taxon>
        <taxon>Arthropoda</taxon>
        <taxon>Hexapoda</taxon>
        <taxon>Insecta</taxon>
        <taxon>Pterygota</taxon>
        <taxon>Neoptera</taxon>
        <taxon>Endopterygota</taxon>
        <taxon>Lepidoptera</taxon>
        <taxon>Glossata</taxon>
        <taxon>Ditrysia</taxon>
        <taxon>Tineoidea</taxon>
        <taxon>Psychidae</taxon>
        <taxon>Oiketicinae</taxon>
        <taxon>Eumeta</taxon>
    </lineage>
</organism>